<keyword evidence="4" id="KW-1185">Reference proteome</keyword>
<dbReference type="AlphaFoldDB" id="A0A1I6KGE9"/>
<proteinExistence type="predicted"/>
<feature type="region of interest" description="Disordered" evidence="1">
    <location>
        <begin position="70"/>
        <end position="89"/>
    </location>
</feature>
<sequence length="195" mass="20161">MALTRKAPAAAGIVLLVLGILAVLSPAVAGLIPIGAALALAGNDYVLVAVLAVPALATVAGLVLSRTTTGVSEATPPPVEGTDPASPGRDVDDALDSLPFLRVSDTHRHVHARVRAAAVEAVAEADRCSRPAARERIESGEWTDDQAAAAFVADDELDPPGLAGRLATRLHRDDWFHRRVDATVSALESMEGESA</sequence>
<dbReference type="STRING" id="767519.SAMN05216559_0773"/>
<dbReference type="RefSeq" id="WP_089814036.1">
    <property type="nucleotide sequence ID" value="NZ_FOZK01000001.1"/>
</dbReference>
<gene>
    <name evidence="3" type="ORF">SAMN05216559_0773</name>
</gene>
<feature type="transmembrane region" description="Helical" evidence="2">
    <location>
        <begin position="45"/>
        <end position="64"/>
    </location>
</feature>
<accession>A0A1I6KGE9</accession>
<dbReference type="OrthoDB" id="386426at2157"/>
<evidence type="ECO:0000313" key="3">
    <source>
        <dbReference type="EMBL" id="SFR90266.1"/>
    </source>
</evidence>
<name>A0A1I6KGE9_9EURY</name>
<dbReference type="InterPro" id="IPR055693">
    <property type="entry name" value="DUF7269"/>
</dbReference>
<keyword evidence="2" id="KW-1133">Transmembrane helix</keyword>
<keyword evidence="2" id="KW-0812">Transmembrane</keyword>
<dbReference type="Proteomes" id="UP000199062">
    <property type="component" value="Unassembled WGS sequence"/>
</dbReference>
<dbReference type="Pfam" id="PF23933">
    <property type="entry name" value="DUF7269"/>
    <property type="match status" value="1"/>
</dbReference>
<evidence type="ECO:0000256" key="1">
    <source>
        <dbReference type="SAM" id="MobiDB-lite"/>
    </source>
</evidence>
<evidence type="ECO:0000256" key="2">
    <source>
        <dbReference type="SAM" id="Phobius"/>
    </source>
</evidence>
<protein>
    <submittedName>
        <fullName evidence="3">Uncharacterized protein</fullName>
    </submittedName>
</protein>
<keyword evidence="2" id="KW-0472">Membrane</keyword>
<organism evidence="3 4">
    <name type="scientific">Halomicrobium zhouii</name>
    <dbReference type="NCBI Taxonomy" id="767519"/>
    <lineage>
        <taxon>Archaea</taxon>
        <taxon>Methanobacteriati</taxon>
        <taxon>Methanobacteriota</taxon>
        <taxon>Stenosarchaea group</taxon>
        <taxon>Halobacteria</taxon>
        <taxon>Halobacteriales</taxon>
        <taxon>Haloarculaceae</taxon>
        <taxon>Halomicrobium</taxon>
    </lineage>
</organism>
<evidence type="ECO:0000313" key="4">
    <source>
        <dbReference type="Proteomes" id="UP000199062"/>
    </source>
</evidence>
<reference evidence="3 4" key="1">
    <citation type="submission" date="2016-10" db="EMBL/GenBank/DDBJ databases">
        <authorList>
            <person name="de Groot N.N."/>
        </authorList>
    </citation>
    <scope>NUCLEOTIDE SEQUENCE [LARGE SCALE GENOMIC DNA]</scope>
    <source>
        <strain evidence="3 4">CGMCC 1.10457</strain>
    </source>
</reference>
<dbReference type="EMBL" id="FOZK01000001">
    <property type="protein sequence ID" value="SFR90266.1"/>
    <property type="molecule type" value="Genomic_DNA"/>
</dbReference>